<sequence length="79" mass="8916">MRHYELTVEPNVTEPGIPARELLIGELAEGITEPNRGVLFLGVYESIVSLTDPVQTWNNKPEFRVWKLKKGTVVKLIAN</sequence>
<dbReference type="EMBL" id="LAZR01037275">
    <property type="protein sequence ID" value="KKL22643.1"/>
    <property type="molecule type" value="Genomic_DNA"/>
</dbReference>
<name>A0A0F9EF67_9ZZZZ</name>
<evidence type="ECO:0000313" key="1">
    <source>
        <dbReference type="EMBL" id="KKL22643.1"/>
    </source>
</evidence>
<organism evidence="1">
    <name type="scientific">marine sediment metagenome</name>
    <dbReference type="NCBI Taxonomy" id="412755"/>
    <lineage>
        <taxon>unclassified sequences</taxon>
        <taxon>metagenomes</taxon>
        <taxon>ecological metagenomes</taxon>
    </lineage>
</organism>
<protein>
    <submittedName>
        <fullName evidence="1">Uncharacterized protein</fullName>
    </submittedName>
</protein>
<accession>A0A0F9EF67</accession>
<reference evidence="1" key="1">
    <citation type="journal article" date="2015" name="Nature">
        <title>Complex archaea that bridge the gap between prokaryotes and eukaryotes.</title>
        <authorList>
            <person name="Spang A."/>
            <person name="Saw J.H."/>
            <person name="Jorgensen S.L."/>
            <person name="Zaremba-Niedzwiedzka K."/>
            <person name="Martijn J."/>
            <person name="Lind A.E."/>
            <person name="van Eijk R."/>
            <person name="Schleper C."/>
            <person name="Guy L."/>
            <person name="Ettema T.J."/>
        </authorList>
    </citation>
    <scope>NUCLEOTIDE SEQUENCE</scope>
</reference>
<proteinExistence type="predicted"/>
<dbReference type="AlphaFoldDB" id="A0A0F9EF67"/>
<comment type="caution">
    <text evidence="1">The sequence shown here is derived from an EMBL/GenBank/DDBJ whole genome shotgun (WGS) entry which is preliminary data.</text>
</comment>
<gene>
    <name evidence="1" type="ORF">LCGC14_2433410</name>
</gene>